<dbReference type="EMBL" id="SGWQ01000005">
    <property type="protein sequence ID" value="RZS37530.1"/>
    <property type="molecule type" value="Genomic_DNA"/>
</dbReference>
<feature type="compositionally biased region" description="Low complexity" evidence="1">
    <location>
        <begin position="549"/>
        <end position="563"/>
    </location>
</feature>
<evidence type="ECO:0000313" key="2">
    <source>
        <dbReference type="EMBL" id="RZS37530.1"/>
    </source>
</evidence>
<dbReference type="InterPro" id="IPR027417">
    <property type="entry name" value="P-loop_NTPase"/>
</dbReference>
<dbReference type="Gene3D" id="3.40.50.300">
    <property type="entry name" value="P-loop containing nucleotide triphosphate hydrolases"/>
    <property type="match status" value="1"/>
</dbReference>
<feature type="compositionally biased region" description="Low complexity" evidence="1">
    <location>
        <begin position="519"/>
        <end position="541"/>
    </location>
</feature>
<dbReference type="AlphaFoldDB" id="A0A4Q7KNI5"/>
<feature type="compositionally biased region" description="Low complexity" evidence="1">
    <location>
        <begin position="649"/>
        <end position="660"/>
    </location>
</feature>
<reference evidence="2 3" key="1">
    <citation type="submission" date="2019-02" db="EMBL/GenBank/DDBJ databases">
        <title>Genomic Encyclopedia of Type Strains, Phase IV (KMG-IV): sequencing the most valuable type-strain genomes for metagenomic binning, comparative biology and taxonomic classification.</title>
        <authorList>
            <person name="Goeker M."/>
        </authorList>
    </citation>
    <scope>NUCLEOTIDE SEQUENCE [LARGE SCALE GENOMIC DNA]</scope>
    <source>
        <strain evidence="2 3">DSM 101727</strain>
    </source>
</reference>
<dbReference type="PANTHER" id="PTHR47691:SF3">
    <property type="entry name" value="HTH-TYPE TRANSCRIPTIONAL REGULATOR RV0890C-RELATED"/>
    <property type="match status" value="1"/>
</dbReference>
<dbReference type="PANTHER" id="PTHR47691">
    <property type="entry name" value="REGULATOR-RELATED"/>
    <property type="match status" value="1"/>
</dbReference>
<evidence type="ECO:0000313" key="3">
    <source>
        <dbReference type="Proteomes" id="UP000294257"/>
    </source>
</evidence>
<keyword evidence="3" id="KW-1185">Reference proteome</keyword>
<feature type="region of interest" description="Disordered" evidence="1">
    <location>
        <begin position="518"/>
        <end position="601"/>
    </location>
</feature>
<dbReference type="Proteomes" id="UP000294257">
    <property type="component" value="Unassembled WGS sequence"/>
</dbReference>
<comment type="caution">
    <text evidence="2">The sequence shown here is derived from an EMBL/GenBank/DDBJ whole genome shotgun (WGS) entry which is preliminary data.</text>
</comment>
<protein>
    <submittedName>
        <fullName evidence="2">Cdc6-like AAA superfamily ATPase</fullName>
    </submittedName>
</protein>
<gene>
    <name evidence="2" type="ORF">EV193_10585</name>
</gene>
<sequence>MSGEVFGNLVQAGVINQLTVNAVAVRAPEPPRELGPSRTLINQAPQLGLLDRLLESGPRAAVVTGPRGSGKTALAQHWGNRHKERFPAGQIVVDVDRYRGDNGVEATDVFARLLHSLGVHPELVPDTLDGRAKLYATKVETGAWLIVLDNVGDLIDIEQFVPASDDSALIVTSRRARDDLDDAVEVTVSRLDPEHGLRLLADASGREEWAEDERHLASTVIELCDRMADAIKLAGRRLRRVRGLTLAELASEPLGGGAIAYATKHAEGSYDNLPERDRQALRDLVALPGTDFDIPLAAAVLGVDQATAQDIVNELADVYLIDETPDGRFAYRGLVERFARDLVRHEIARQDAVLRAAAEWYRSTATLADVMIMPPKRLRAGELTVDRDDARQVFATDVEALAWFESERANLLAVVTAANERGWHDLAWRIVDSCSSWFLKRAPHDLWTALCERAVDSAVHCGHKRAEARMRALLARALWERGSFDPAFTQLDAARAAAEQGEPAMLASTYEFTARRTVRAASSTRRSTGAGGRSTCSPRSAGRAESRSRPASSARRCWRRAGSTRPCRGSPTRWTESRRWTRRRTTRRWPSAASVRSTPGWAAVPMPRGHCSTPSPSCSAAMPTCTRCATCARWPRSPTTRRPGGGSCAGPSSSTSCSATRRPTRCARCSIGR</sequence>
<dbReference type="SUPFAM" id="SSF52540">
    <property type="entry name" value="P-loop containing nucleoside triphosphate hydrolases"/>
    <property type="match status" value="1"/>
</dbReference>
<name>A0A4Q7KNI5_9PSEU</name>
<feature type="region of interest" description="Disordered" evidence="1">
    <location>
        <begin position="639"/>
        <end position="660"/>
    </location>
</feature>
<evidence type="ECO:0000256" key="1">
    <source>
        <dbReference type="SAM" id="MobiDB-lite"/>
    </source>
</evidence>
<accession>A0A4Q7KNI5</accession>
<organism evidence="2 3">
    <name type="scientific">Herbihabitans rhizosphaerae</name>
    <dbReference type="NCBI Taxonomy" id="1872711"/>
    <lineage>
        <taxon>Bacteria</taxon>
        <taxon>Bacillati</taxon>
        <taxon>Actinomycetota</taxon>
        <taxon>Actinomycetes</taxon>
        <taxon>Pseudonocardiales</taxon>
        <taxon>Pseudonocardiaceae</taxon>
        <taxon>Herbihabitans</taxon>
    </lineage>
</organism>
<proteinExistence type="predicted"/>